<proteinExistence type="predicted"/>
<dbReference type="eggNOG" id="ENOG502SC5C">
    <property type="taxonomic scope" value="Eukaryota"/>
</dbReference>
<dbReference type="VEuPathDB" id="PiroplasmaDB:BBOV_IV009320"/>
<dbReference type="EMBL" id="AAXT01000002">
    <property type="protein sequence ID" value="EDO07287.1"/>
    <property type="molecule type" value="Genomic_DNA"/>
</dbReference>
<comment type="caution">
    <text evidence="1">The sequence shown here is derived from an EMBL/GenBank/DDBJ whole genome shotgun (WGS) entry which is preliminary data.</text>
</comment>
<accession>A7ARW8</accession>
<dbReference type="InParanoid" id="A7ARW8"/>
<reference evidence="1" key="2">
    <citation type="submission" date="2007-08" db="EMBL/GenBank/DDBJ databases">
        <authorList>
            <person name="Nene V."/>
        </authorList>
    </citation>
    <scope>NUCLEOTIDE SEQUENCE</scope>
    <source>
        <strain evidence="1">T2Bo</strain>
    </source>
</reference>
<gene>
    <name evidence="1" type="ORF">BBOV_IV009330</name>
</gene>
<sequence>MINNEDDDPYAVYRRYAEMSVCIVYNLEKNADETVRSVSEIKCPGNGAWNLSAIRHSITVTYQEKYMLQPNEIMALEPLTSAIQLVTTITDGSTGKLPTELFHRMTKQKGQNLKIKNDMELFDLTFMLSHPLVANCILAYAIGMIKDTSDAIISLRAGMDEWLALLALGDICCTKSFLKPLKSEGKPVSLSKLVSYVYPLDKGTKHGGNDLPPFLTNITIQKTSKQGNAKDENMDSHLSFHELLLMYMPRIDISALKKFMAVCDDFYLIRETTNDIKADGTQLLRSILEAYQEPNLDPRGLIQKMSTAVENHRDTASQKYILALEKLHGKFKFINSSVMGILTNTSNITKLFQKMVGLKIIAKGVTHKMSRPVIKPVLYEEIKKLGFSAMNLVEFDSLAEFIANITIQGQLAAFIPLYALAAKRGSSQEIERHINNIYG</sequence>
<dbReference type="AlphaFoldDB" id="A7ARW8"/>
<reference evidence="1" key="1">
    <citation type="journal article" date="2007" name="PLoS Pathog.">
        <title>Genome sequence of Babesia bovis and comparative analysis of apicomplexan hemoprotozoa.</title>
        <authorList>
            <person name="Brayton K.A."/>
            <person name="Lau A.O.T."/>
            <person name="Herndon D.R."/>
            <person name="Hannick L."/>
            <person name="Kappmeyer L.S."/>
            <person name="Berens S.J."/>
            <person name="Bidwell S.L."/>
            <person name="Brown W.C."/>
            <person name="Crabtree J."/>
            <person name="Fadrosh D."/>
            <person name="Feldblum T."/>
            <person name="Forberger H.A."/>
            <person name="Haas B.J."/>
            <person name="Howell J.M."/>
            <person name="Khouri H."/>
            <person name="Koo H."/>
            <person name="Mann D.J."/>
            <person name="Norimine J."/>
            <person name="Paulsen I.T."/>
            <person name="Radune D."/>
            <person name="Ren Q."/>
            <person name="Smith R.K. Jr."/>
            <person name="Suarez C.E."/>
            <person name="White O."/>
            <person name="Wortman J.R."/>
            <person name="Knowles D.P. Jr."/>
            <person name="McElwain T.F."/>
            <person name="Nene V.M."/>
        </authorList>
    </citation>
    <scope>NUCLEOTIDE SEQUENCE [LARGE SCALE GENOMIC DNA]</scope>
    <source>
        <strain evidence="1">T2Bo</strain>
    </source>
</reference>
<evidence type="ECO:0000313" key="1">
    <source>
        <dbReference type="EMBL" id="EDO07287.1"/>
    </source>
</evidence>
<protein>
    <submittedName>
        <fullName evidence="1">Uncharacterized protein</fullName>
    </submittedName>
</protein>
<organism evidence="1">
    <name type="scientific">Babesia bovis</name>
    <dbReference type="NCBI Taxonomy" id="5865"/>
    <lineage>
        <taxon>Eukaryota</taxon>
        <taxon>Sar</taxon>
        <taxon>Alveolata</taxon>
        <taxon>Apicomplexa</taxon>
        <taxon>Aconoidasida</taxon>
        <taxon>Piroplasmida</taxon>
        <taxon>Babesiidae</taxon>
        <taxon>Babesia</taxon>
    </lineage>
</organism>
<name>A7ARW8_BABBO</name>